<proteinExistence type="predicted"/>
<comment type="caution">
    <text evidence="2">The sequence shown here is derived from an EMBL/GenBank/DDBJ whole genome shotgun (WGS) entry which is preliminary data.</text>
</comment>
<sequence>MTPVNSRPLPPTKVRWAGVIAICQSLIGLGYAGILIVREFQGKEDPSLVSEGANIAWVGFGTAIFFIIIFGAVLAGAVSMMKGRKWGRGPVAMMEMILLLISYYMFSGGALWAALATAASALAALIFLFSPKSVDWAAENYRS</sequence>
<protein>
    <submittedName>
        <fullName evidence="2">Uncharacterized protein</fullName>
    </submittedName>
</protein>
<feature type="transmembrane region" description="Helical" evidence="1">
    <location>
        <begin position="112"/>
        <end position="129"/>
    </location>
</feature>
<evidence type="ECO:0000313" key="2">
    <source>
        <dbReference type="EMBL" id="RNE48736.1"/>
    </source>
</evidence>
<gene>
    <name evidence="2" type="ORF">C5L39_05340</name>
</gene>
<keyword evidence="1" id="KW-1133">Transmembrane helix</keyword>
<evidence type="ECO:0000313" key="3">
    <source>
        <dbReference type="Proteomes" id="UP000266975"/>
    </source>
</evidence>
<dbReference type="Proteomes" id="UP000266975">
    <property type="component" value="Unassembled WGS sequence"/>
</dbReference>
<keyword evidence="1" id="KW-0472">Membrane</keyword>
<dbReference type="AlphaFoldDB" id="A0A3M8K6E6"/>
<keyword evidence="3" id="KW-1185">Reference proteome</keyword>
<dbReference type="RefSeq" id="WP_123047873.1">
    <property type="nucleotide sequence ID" value="NZ_PTJO01000004.1"/>
</dbReference>
<evidence type="ECO:0000256" key="1">
    <source>
        <dbReference type="SAM" id="Phobius"/>
    </source>
</evidence>
<name>A0A3M8K6E6_9CORY</name>
<dbReference type="OrthoDB" id="4775239at2"/>
<feature type="transmembrane region" description="Helical" evidence="1">
    <location>
        <begin position="16"/>
        <end position="37"/>
    </location>
</feature>
<reference evidence="2 3" key="1">
    <citation type="submission" date="2018-02" db="EMBL/GenBank/DDBJ databases">
        <title>Corynebacterium alimpuense sp. nov., a marine obligate actinomycete isolated from sediments of Valparaiso bay, Chile.</title>
        <authorList>
            <person name="Claverias F."/>
            <person name="Gonzales-Siles L."/>
            <person name="Salva-Serra F."/>
            <person name="Inganaes E."/>
            <person name="Molin K."/>
            <person name="Cumsille A."/>
            <person name="Undabarrena A."/>
            <person name="Couve E."/>
            <person name="Moore E.R.B."/>
            <person name="Gomila M."/>
            <person name="Camara B."/>
        </authorList>
    </citation>
    <scope>NUCLEOTIDE SEQUENCE [LARGE SCALE GENOMIC DNA]</scope>
    <source>
        <strain evidence="2 3">CCUG 69366</strain>
    </source>
</reference>
<accession>A0A3M8K6E6</accession>
<feature type="transmembrane region" description="Helical" evidence="1">
    <location>
        <begin position="57"/>
        <end position="78"/>
    </location>
</feature>
<organism evidence="2 3">
    <name type="scientific">Corynebacterium alimapuense</name>
    <dbReference type="NCBI Taxonomy" id="1576874"/>
    <lineage>
        <taxon>Bacteria</taxon>
        <taxon>Bacillati</taxon>
        <taxon>Actinomycetota</taxon>
        <taxon>Actinomycetes</taxon>
        <taxon>Mycobacteriales</taxon>
        <taxon>Corynebacteriaceae</taxon>
        <taxon>Corynebacterium</taxon>
    </lineage>
</organism>
<keyword evidence="1" id="KW-0812">Transmembrane</keyword>
<dbReference type="EMBL" id="PTJO01000004">
    <property type="protein sequence ID" value="RNE48736.1"/>
    <property type="molecule type" value="Genomic_DNA"/>
</dbReference>